<keyword evidence="2" id="KW-1185">Reference proteome</keyword>
<gene>
    <name evidence="1" type="ORF">SAMN02745781_00125</name>
</gene>
<accession>A0A1M4SPW8</accession>
<evidence type="ECO:0000313" key="2">
    <source>
        <dbReference type="Proteomes" id="UP000184159"/>
    </source>
</evidence>
<evidence type="ECO:0000313" key="1">
    <source>
        <dbReference type="EMBL" id="SHE34314.1"/>
    </source>
</evidence>
<dbReference type="RefSeq" id="WP_072954304.1">
    <property type="nucleotide sequence ID" value="NZ_FQUH01000001.1"/>
</dbReference>
<name>A0A1M4SPW8_VIBGA</name>
<sequence length="384" mass="43990">MQTQDVELFNFNFGESVHNDEPENDTYKMSEYIGFMKSVEADNSSLENDTNLMLTKFRKIYYNSFGWNKILIPETANITPFPASNYTQKMQHSHETVLSNNNLYDVAHIFAILDANNHNGPLTPVPESIIESPKIWDKIKDIVPVVEDRLMASGWLGDLSEITGEFLLQHKITDHLLPKNKQHEKKQNIIDQFGAYYKNLANVDGMIMAGNASSNKYNGKDVSEIFEDFYGNGTQPGEREQLKSSIYLRFGESIGLDEWDGSTFKNSEDWLEKQTKNLQTCTAFYFIKMKGVSLDIPAITQEKLKSDLTTFVENLKEDDIRQDFALYGLDILKDESKTLEQDLKTLITCFLIWNGWYKNILSIDLVLTSYLNGLSQAIIKTQTK</sequence>
<organism evidence="1 2">
    <name type="scientific">Vibrio gazogenes DSM 21264 = NBRC 103151</name>
    <dbReference type="NCBI Taxonomy" id="1123492"/>
    <lineage>
        <taxon>Bacteria</taxon>
        <taxon>Pseudomonadati</taxon>
        <taxon>Pseudomonadota</taxon>
        <taxon>Gammaproteobacteria</taxon>
        <taxon>Vibrionales</taxon>
        <taxon>Vibrionaceae</taxon>
        <taxon>Vibrio</taxon>
    </lineage>
</organism>
<proteinExistence type="predicted"/>
<dbReference type="Proteomes" id="UP000184159">
    <property type="component" value="Unassembled WGS sequence"/>
</dbReference>
<dbReference type="AlphaFoldDB" id="A0A1M4SPW8"/>
<reference evidence="2" key="1">
    <citation type="submission" date="2016-11" db="EMBL/GenBank/DDBJ databases">
        <authorList>
            <person name="Varghese N."/>
            <person name="Submissions S."/>
        </authorList>
    </citation>
    <scope>NUCLEOTIDE SEQUENCE [LARGE SCALE GENOMIC DNA]</scope>
    <source>
        <strain evidence="2">DSM 21264</strain>
    </source>
</reference>
<dbReference type="EMBL" id="FQUH01000001">
    <property type="protein sequence ID" value="SHE34314.1"/>
    <property type="molecule type" value="Genomic_DNA"/>
</dbReference>
<protein>
    <submittedName>
        <fullName evidence="1">Uncharacterized protein</fullName>
    </submittedName>
</protein>